<protein>
    <recommendedName>
        <fullName evidence="1">Peptidase S74 domain-containing protein</fullName>
    </recommendedName>
</protein>
<evidence type="ECO:0000313" key="3">
    <source>
        <dbReference type="Proteomes" id="UP000234327"/>
    </source>
</evidence>
<dbReference type="AlphaFoldDB" id="A0A2H1IJQ5"/>
<gene>
    <name evidence="2" type="ORF">BAURA63_01295</name>
</gene>
<name>A0A2H1IJQ5_BREAU</name>
<evidence type="ECO:0000313" key="2">
    <source>
        <dbReference type="EMBL" id="SMX75435.1"/>
    </source>
</evidence>
<dbReference type="InterPro" id="IPR030392">
    <property type="entry name" value="S74_ICA"/>
</dbReference>
<evidence type="ECO:0000259" key="1">
    <source>
        <dbReference type="PROSITE" id="PS51688"/>
    </source>
</evidence>
<accession>A0A2H1IJQ5</accession>
<feature type="domain" description="Peptidase S74" evidence="1">
    <location>
        <begin position="1062"/>
        <end position="1182"/>
    </location>
</feature>
<proteinExistence type="predicted"/>
<sequence length="1188" mass="125770">MSPPTRLNCLGEGIFSCPAPPIMRLRCALQPLVEHADNARGANIEALNVVFRGHTNLGMPQLLGRIVEAVGTIDRRRHRLANRLRTHPIELRDLPYLTEVCTVVRRIPPRSNLGWKDRFRLCPELPVVELPAQRIDAISGAVDELQKDVEKIVTDGSGITTYWLPTDPDEGTDPAPTEGDLWFDTSAAGGNRLSRYDGTTWVSVADERIQSVRDAQKDLEADVDRVRTSVDGKNAITQSTSTPPNQYSGAVGDIWEIMSSMGSGGRSVSRWRWNGTVWVSNLIGDTVLGNVDAAKIGTGYLSADRIEAGTISSSKIAIGLAGNLLPDPLFLDPGISVTRQNSGTRWEWKTVDGETFFESVMPDPATQADFRLSDSAGNPRYIPAAPGIKLSVELDVYGPVATYLQVRYSNGQDATPGSSVQFDLGSGRRVVRFVYDMADIQSPLGLPVATFSVSVRQTSGSNPPGTVTRVFSGRVSPISGSTVIADGAITTDKIAVGAITSDSGIFGKMDAGVLNAGTISSARISAGSITADKLLIGRLDDLAPSIANYPDEWAVENGAWVYSTSAGYDGKGIQLTGSESTFARGPYRGARPGESWYASANSARSGTTANLAIRVFFYDSNKISTGSALAASGIGDVSGTVVVPDGVAYVRFNIAPTGELGAGLINVWNMHGLRRAGSTLIEDGAITTEKISVGAITAESGIIADLSAGVIKSGTLDAARIAAGSLSADTVLVPGSAGSTVIADGAITTDKILANAITAGKIAALAIEADHISANAITADKINAGAIDGKLITGARIRTSASGARVELNSEGLKAYRSNGDVVLNTDTSDGSIDMTGILRQTAGGISIAVGGTYDDGPGIAWFDSNLYDFPPGVAYGRDPDRSGKKRTFIQGPGTNSGNSFLNLRERGDGFTLATWKGSSLTDSWLVNADLAGNLMRLGSSTNDAPYMYFRRGAAADNGRVHIQYNHPNGTGYSSISLRDSTAGMWAYNWQGTLMGSLVMDAGASILNSGTRDLRLYGASIGINPSDALFLNTDSIYMPDIPEAGSYATLVRSSGVVSWLASSRKYKIAEEPIESTIESFEDKLLSVDAKTWYPKGAAEQYADYLTATESGDEPKRDLAKINKIERRAGVIAEDMHDAGLGIFVSYAEDGTPDSVMHEGLAPALIPIIRRLRDRVNALETQLGENNAA</sequence>
<dbReference type="Proteomes" id="UP000234327">
    <property type="component" value="Unassembled WGS sequence"/>
</dbReference>
<organism evidence="2 3">
    <name type="scientific">Brevibacterium aurantiacum</name>
    <dbReference type="NCBI Taxonomy" id="273384"/>
    <lineage>
        <taxon>Bacteria</taxon>
        <taxon>Bacillati</taxon>
        <taxon>Actinomycetota</taxon>
        <taxon>Actinomycetes</taxon>
        <taxon>Micrococcales</taxon>
        <taxon>Brevibacteriaceae</taxon>
        <taxon>Brevibacterium</taxon>
    </lineage>
</organism>
<dbReference type="PROSITE" id="PS51688">
    <property type="entry name" value="ICA"/>
    <property type="match status" value="1"/>
</dbReference>
<reference evidence="2 3" key="1">
    <citation type="submission" date="2017-03" db="EMBL/GenBank/DDBJ databases">
        <authorList>
            <person name="Afonso C.L."/>
            <person name="Miller P.J."/>
            <person name="Scott M.A."/>
            <person name="Spackman E."/>
            <person name="Goraichik I."/>
            <person name="Dimitrov K.M."/>
            <person name="Suarez D.L."/>
            <person name="Swayne D.E."/>
        </authorList>
    </citation>
    <scope>NUCLEOTIDE SEQUENCE [LARGE SCALE GENOMIC DNA]</scope>
    <source>
        <strain evidence="3">6(3)</strain>
    </source>
</reference>
<dbReference type="EMBL" id="FXYZ01000004">
    <property type="protein sequence ID" value="SMX75435.1"/>
    <property type="molecule type" value="Genomic_DNA"/>
</dbReference>